<evidence type="ECO:0000313" key="1">
    <source>
        <dbReference type="EMBL" id="HIP57635.1"/>
    </source>
</evidence>
<comment type="caution">
    <text evidence="1">The sequence shown here is derived from an EMBL/GenBank/DDBJ whole genome shotgun (WGS) entry which is preliminary data.</text>
</comment>
<accession>A0A833DU53</accession>
<dbReference type="AlphaFoldDB" id="A0A833DU53"/>
<organism evidence="1 2">
    <name type="scientific">Ignisphaera aggregans</name>
    <dbReference type="NCBI Taxonomy" id="334771"/>
    <lineage>
        <taxon>Archaea</taxon>
        <taxon>Thermoproteota</taxon>
        <taxon>Thermoprotei</taxon>
        <taxon>Desulfurococcales</taxon>
        <taxon>Desulfurococcaceae</taxon>
        <taxon>Ignisphaera</taxon>
    </lineage>
</organism>
<gene>
    <name evidence="1" type="ORF">EYH02_06210</name>
</gene>
<proteinExistence type="predicted"/>
<name>A0A833DU53_9CREN</name>
<protein>
    <submittedName>
        <fullName evidence="1">Uncharacterized protein</fullName>
    </submittedName>
</protein>
<sequence>MVWLSKREVAYLLLLRKVFVDRFNLGEALDILELFGPRRVARKVIKRLVSKGFIRRLGNLDYNIRDLEESLWNLLLDYLSQRLQRNLRSRGIDASVRRDDSGRIVVEVCGDTRILEALFRLNGKLFIVKEVC</sequence>
<reference evidence="1" key="1">
    <citation type="journal article" date="2020" name="ISME J.">
        <title>Gammaproteobacteria mediating utilization of methyl-, sulfur- and petroleum organic compounds in deep ocean hydrothermal plumes.</title>
        <authorList>
            <person name="Zhou Z."/>
            <person name="Liu Y."/>
            <person name="Pan J."/>
            <person name="Cron B.R."/>
            <person name="Toner B.M."/>
            <person name="Anantharaman K."/>
            <person name="Breier J.A."/>
            <person name="Dick G.J."/>
            <person name="Li M."/>
        </authorList>
    </citation>
    <scope>NUCLEOTIDE SEQUENCE</scope>
    <source>
        <strain evidence="1">SZUA-1435</strain>
    </source>
</reference>
<dbReference type="Proteomes" id="UP000605805">
    <property type="component" value="Unassembled WGS sequence"/>
</dbReference>
<evidence type="ECO:0000313" key="2">
    <source>
        <dbReference type="Proteomes" id="UP000605805"/>
    </source>
</evidence>
<dbReference type="EMBL" id="DQTV01000124">
    <property type="protein sequence ID" value="HIP57635.1"/>
    <property type="molecule type" value="Genomic_DNA"/>
</dbReference>